<keyword evidence="1" id="KW-0812">Transmembrane</keyword>
<keyword evidence="1" id="KW-1133">Transmembrane helix</keyword>
<evidence type="ECO:0000256" key="1">
    <source>
        <dbReference type="SAM" id="Phobius"/>
    </source>
</evidence>
<evidence type="ECO:0000313" key="2">
    <source>
        <dbReference type="EMBL" id="KIL41041.1"/>
    </source>
</evidence>
<keyword evidence="1" id="KW-0472">Membrane</keyword>
<comment type="caution">
    <text evidence="2">The sequence shown here is derived from an EMBL/GenBank/DDBJ whole genome shotgun (WGS) entry which is preliminary data.</text>
</comment>
<dbReference type="Proteomes" id="UP000031967">
    <property type="component" value="Unassembled WGS sequence"/>
</dbReference>
<name>A0ABR5AJ33_9BACL</name>
<protein>
    <submittedName>
        <fullName evidence="2">Uncharacterized protein</fullName>
    </submittedName>
</protein>
<dbReference type="RefSeq" id="WP_041047338.1">
    <property type="nucleotide sequence ID" value="NZ_JXAK01000013.1"/>
</dbReference>
<evidence type="ECO:0000313" key="3">
    <source>
        <dbReference type="Proteomes" id="UP000031967"/>
    </source>
</evidence>
<sequence>MFGTYTQAAVWQTAAASFVFAAVAFGFVWERWNRAYAALAGALLVALLGAVKLSRLGVWIHWPTLALVIGMTAIAG</sequence>
<proteinExistence type="predicted"/>
<dbReference type="EMBL" id="JXAK01000013">
    <property type="protein sequence ID" value="KIL41041.1"/>
    <property type="molecule type" value="Genomic_DNA"/>
</dbReference>
<feature type="transmembrane region" description="Helical" evidence="1">
    <location>
        <begin position="58"/>
        <end position="75"/>
    </location>
</feature>
<reference evidence="2 3" key="1">
    <citation type="submission" date="2014-12" db="EMBL/GenBank/DDBJ databases">
        <title>Draft genome sequence of Paenibacillus kamchatkensis strain B-2647.</title>
        <authorList>
            <person name="Karlyshev A.V."/>
            <person name="Kudryashova E.B."/>
        </authorList>
    </citation>
    <scope>NUCLEOTIDE SEQUENCE [LARGE SCALE GENOMIC DNA]</scope>
    <source>
        <strain evidence="2 3">VKM B-2647</strain>
    </source>
</reference>
<organism evidence="2 3">
    <name type="scientific">Gordoniibacillus kamchatkensis</name>
    <dbReference type="NCBI Taxonomy" id="1590651"/>
    <lineage>
        <taxon>Bacteria</taxon>
        <taxon>Bacillati</taxon>
        <taxon>Bacillota</taxon>
        <taxon>Bacilli</taxon>
        <taxon>Bacillales</taxon>
        <taxon>Paenibacillaceae</taxon>
        <taxon>Gordoniibacillus</taxon>
    </lineage>
</organism>
<accession>A0ABR5AJ33</accession>
<gene>
    <name evidence="2" type="ORF">SD70_09505</name>
</gene>
<feature type="transmembrane region" description="Helical" evidence="1">
    <location>
        <begin position="9"/>
        <end position="29"/>
    </location>
</feature>
<feature type="transmembrane region" description="Helical" evidence="1">
    <location>
        <begin position="35"/>
        <end position="51"/>
    </location>
</feature>
<keyword evidence="3" id="KW-1185">Reference proteome</keyword>